<dbReference type="PANTHER" id="PTHR31696">
    <property type="entry name" value="PROTEIN MIZU-KUSSEI 1"/>
    <property type="match status" value="1"/>
</dbReference>
<organism evidence="1">
    <name type="scientific">Zea mays</name>
    <name type="common">Maize</name>
    <dbReference type="NCBI Taxonomy" id="4577"/>
    <lineage>
        <taxon>Eukaryota</taxon>
        <taxon>Viridiplantae</taxon>
        <taxon>Streptophyta</taxon>
        <taxon>Embryophyta</taxon>
        <taxon>Tracheophyta</taxon>
        <taxon>Spermatophyta</taxon>
        <taxon>Magnoliopsida</taxon>
        <taxon>Liliopsida</taxon>
        <taxon>Poales</taxon>
        <taxon>Poaceae</taxon>
        <taxon>PACMAD clade</taxon>
        <taxon>Panicoideae</taxon>
        <taxon>Andropogonodae</taxon>
        <taxon>Andropogoneae</taxon>
        <taxon>Tripsacinae</taxon>
        <taxon>Zea</taxon>
    </lineage>
</organism>
<dbReference type="GO" id="GO:0010274">
    <property type="term" value="P:hydrotropism"/>
    <property type="evidence" value="ECO:0007669"/>
    <property type="project" value="InterPro"/>
</dbReference>
<dbReference type="Pfam" id="PF04759">
    <property type="entry name" value="DUF617"/>
    <property type="match status" value="1"/>
</dbReference>
<gene>
    <name evidence="1" type="ORF">ZEAMMB73_Zm00001d005364</name>
</gene>
<proteinExistence type="predicted"/>
<dbReference type="PaxDb" id="4577-AC186902.4_FGP009"/>
<dbReference type="AlphaFoldDB" id="A0A1D6EM18"/>
<dbReference type="EMBL" id="CM007648">
    <property type="protein sequence ID" value="ONM20920.1"/>
    <property type="molecule type" value="Genomic_DNA"/>
</dbReference>
<accession>A0A1D6EM18</accession>
<dbReference type="eggNOG" id="ENOG502QTCE">
    <property type="taxonomic scope" value="Eukaryota"/>
</dbReference>
<name>A0A1D6EM18_MAIZE</name>
<protein>
    <submittedName>
        <fullName evidence="1">Protein MIZU-KUSSEI 1</fullName>
    </submittedName>
</protein>
<dbReference type="PANTHER" id="PTHR31696:SF57">
    <property type="entry name" value="OS05G0577100 PROTEIN"/>
    <property type="match status" value="1"/>
</dbReference>
<reference evidence="1" key="1">
    <citation type="submission" date="2015-12" db="EMBL/GenBank/DDBJ databases">
        <title>Update maize B73 reference genome by single molecule sequencing technologies.</title>
        <authorList>
            <consortium name="Maize Genome Sequencing Project"/>
            <person name="Ware D."/>
        </authorList>
    </citation>
    <scope>NUCLEOTIDE SEQUENCE [LARGE SCALE GENOMIC DNA]</scope>
    <source>
        <tissue evidence="1">Seedling</tissue>
    </source>
</reference>
<dbReference type="STRING" id="4577.A0A1D6EM18"/>
<dbReference type="InParanoid" id="A0A1D6EM18"/>
<evidence type="ECO:0000313" key="1">
    <source>
        <dbReference type="EMBL" id="ONM20920.1"/>
    </source>
</evidence>
<dbReference type="InterPro" id="IPR006460">
    <property type="entry name" value="MIZ1-like_pln"/>
</dbReference>
<sequence length="204" mass="22006">MTFSYACPSFHSDGFVSPPLKPAPSAQQQKAAAAGQRRRMKVWTAVSRLRSALANAVAGRHRQVGMGARLTDALYGHRRGHVHLAFQVDPRACPAQLLELAAPTAALVREMASDLVRIALECDRARGSPAAALPSLGIPMRRAEPEESKSCRAPGLVMWPCGWCHIDDIREISHGRARPREANATAELGTCVDAREPSGFDAHA</sequence>